<name>A0A5J4K5N7_9CHLR</name>
<organism evidence="1 2">
    <name type="scientific">Thermogemmatispora aurantia</name>
    <dbReference type="NCBI Taxonomy" id="2045279"/>
    <lineage>
        <taxon>Bacteria</taxon>
        <taxon>Bacillati</taxon>
        <taxon>Chloroflexota</taxon>
        <taxon>Ktedonobacteria</taxon>
        <taxon>Thermogemmatisporales</taxon>
        <taxon>Thermogemmatisporaceae</taxon>
        <taxon>Thermogemmatispora</taxon>
    </lineage>
</organism>
<reference evidence="1 2" key="1">
    <citation type="journal article" date="2019" name="Int. J. Syst. Evol. Microbiol.">
        <title>Thermogemmatispora aurantia sp. nov. and Thermogemmatispora argillosa sp. nov., within the class Ktedonobacteria, and emended description of the genus Thermogemmatispora.</title>
        <authorList>
            <person name="Zheng Y."/>
            <person name="Wang C.M."/>
            <person name="Sakai Y."/>
            <person name="Abe K."/>
            <person name="Yokota A."/>
            <person name="Yabe S."/>
        </authorList>
    </citation>
    <scope>NUCLEOTIDE SEQUENCE [LARGE SCALE GENOMIC DNA]</scope>
    <source>
        <strain evidence="1 2">A1-2</strain>
    </source>
</reference>
<dbReference type="Proteomes" id="UP000334820">
    <property type="component" value="Unassembled WGS sequence"/>
</dbReference>
<dbReference type="EMBL" id="BKZV01000001">
    <property type="protein sequence ID" value="GER82041.1"/>
    <property type="molecule type" value="Genomic_DNA"/>
</dbReference>
<protein>
    <submittedName>
        <fullName evidence="1">Uncharacterized protein</fullName>
    </submittedName>
</protein>
<sequence>MQLDTQIRQNLGGHTFALAYEAQKEVLCPDVIMLEALGFLLGEAQDLPGSLGEFIKSISIPVVHLFVTPLSVAEGGTEPSVSLR</sequence>
<keyword evidence="2" id="KW-1185">Reference proteome</keyword>
<comment type="caution">
    <text evidence="1">The sequence shown here is derived from an EMBL/GenBank/DDBJ whole genome shotgun (WGS) entry which is preliminary data.</text>
</comment>
<evidence type="ECO:0000313" key="1">
    <source>
        <dbReference type="EMBL" id="GER82041.1"/>
    </source>
</evidence>
<evidence type="ECO:0000313" key="2">
    <source>
        <dbReference type="Proteomes" id="UP000334820"/>
    </source>
</evidence>
<accession>A0A5J4K5N7</accession>
<dbReference type="AlphaFoldDB" id="A0A5J4K5N7"/>
<gene>
    <name evidence="1" type="ORF">KTAU_06790</name>
</gene>
<proteinExistence type="predicted"/>